<evidence type="ECO:0000313" key="2">
    <source>
        <dbReference type="EMBL" id="AJD82026.1"/>
    </source>
</evidence>
<sequence length="76" mass="8500">MITNKTFTEAEFESKVKEFAQEFVNRLTPENPGVQASLIKQGPNTMVLTTRLPNSTSETCIFTLAPDGLVETIMEY</sequence>
<feature type="domain" description="DUF7320" evidence="1">
    <location>
        <begin position="1"/>
        <end position="72"/>
    </location>
</feature>
<proteinExistence type="predicted"/>
<keyword evidence="3" id="KW-1185">Reference proteome</keyword>
<dbReference type="RefSeq" id="YP_009200477.1">
    <property type="nucleotide sequence ID" value="NC_028820.1"/>
</dbReference>
<accession>A0A0B5A4N5</accession>
<protein>
    <recommendedName>
        <fullName evidence="1">DUF7320 domain-containing protein</fullName>
    </recommendedName>
</protein>
<dbReference type="GeneID" id="26627540"/>
<name>A0A0B5A4N5_9CAUD</name>
<gene>
    <name evidence="2" type="ORF">YenMTG1_216</name>
</gene>
<reference evidence="2 3" key="1">
    <citation type="submission" date="2014-11" db="EMBL/GenBank/DDBJ databases">
        <title>Complete genome sequence of vB_YenM_TG1, a broad host range bacteriophage which infects Yersinia enterocolitica.</title>
        <authorList>
            <person name="Leon-Velarde C.G."/>
            <person name="Kropinski A.M."/>
            <person name="Chen S."/>
            <person name="Griffiths M.W."/>
            <person name="Odumeru J.A."/>
        </authorList>
    </citation>
    <scope>NUCLEOTIDE SEQUENCE [LARGE SCALE GENOMIC DNA]</scope>
</reference>
<dbReference type="KEGG" id="vg:26627540"/>
<evidence type="ECO:0000259" key="1">
    <source>
        <dbReference type="Pfam" id="PF24005"/>
    </source>
</evidence>
<organism evidence="2 3">
    <name type="scientific">Yersinia phage vB_YenM_TG1</name>
    <dbReference type="NCBI Taxonomy" id="1589265"/>
    <lineage>
        <taxon>Viruses</taxon>
        <taxon>Duplodnaviria</taxon>
        <taxon>Heunggongvirae</taxon>
        <taxon>Uroviricota</taxon>
        <taxon>Caudoviricetes</taxon>
        <taxon>Pantevenvirales</taxon>
        <taxon>Straboviridae</taxon>
        <taxon>Tevenvirinae</taxon>
        <taxon>Tegunavirus</taxon>
        <taxon>Tegunavirus yenmtg1</taxon>
    </lineage>
</organism>
<dbReference type="Pfam" id="PF24005">
    <property type="entry name" value="DUF7320"/>
    <property type="match status" value="1"/>
</dbReference>
<evidence type="ECO:0000313" key="3">
    <source>
        <dbReference type="Proteomes" id="UP000031805"/>
    </source>
</evidence>
<dbReference type="InterPro" id="IPR055744">
    <property type="entry name" value="DUF7320"/>
</dbReference>
<dbReference type="Proteomes" id="UP000031805">
    <property type="component" value="Segment"/>
</dbReference>
<dbReference type="EMBL" id="KP202158">
    <property type="protein sequence ID" value="AJD82026.1"/>
    <property type="molecule type" value="Genomic_DNA"/>
</dbReference>